<feature type="chain" id="PRO_5023031560" evidence="1">
    <location>
        <begin position="22"/>
        <end position="231"/>
    </location>
</feature>
<evidence type="ECO:0000313" key="3">
    <source>
        <dbReference type="EMBL" id="TWU47794.1"/>
    </source>
</evidence>
<name>A0A5C6EH39_9BACT</name>
<protein>
    <submittedName>
        <fullName evidence="3">PEP-CTERM motif protein</fullName>
    </submittedName>
</protein>
<feature type="domain" description="Ice-binding protein C-terminal" evidence="2">
    <location>
        <begin position="202"/>
        <end position="224"/>
    </location>
</feature>
<keyword evidence="1" id="KW-0732">Signal</keyword>
<dbReference type="Proteomes" id="UP000317977">
    <property type="component" value="Unassembled WGS sequence"/>
</dbReference>
<dbReference type="EMBL" id="SJPX01000005">
    <property type="protein sequence ID" value="TWU47794.1"/>
    <property type="molecule type" value="Genomic_DNA"/>
</dbReference>
<comment type="caution">
    <text evidence="3">The sequence shown here is derived from an EMBL/GenBank/DDBJ whole genome shotgun (WGS) entry which is preliminary data.</text>
</comment>
<evidence type="ECO:0000256" key="1">
    <source>
        <dbReference type="SAM" id="SignalP"/>
    </source>
</evidence>
<sequence precursor="true">MLRTLICFGLLACFASTQASAAFVLDFTSSTEGFTASSAASVGFAGGVLQVVDAPGGGEFFEDSSRATRLDFSFASPLGVELNAAAANGGTISFDISIAESDITWAGAGRPGLLEMQLTLDSPGRDTEVELLSVPSVGGTTTRTFSANIVPGIGQQFNGTNDSINFNTSPGSLYIGLKDQGDFITTATFSIDNFTVSANAVAVPEPSSLALVAIGGVAVAARRRKSVKASV</sequence>
<feature type="signal peptide" evidence="1">
    <location>
        <begin position="1"/>
        <end position="21"/>
    </location>
</feature>
<dbReference type="RefSeq" id="WP_246151846.1">
    <property type="nucleotide sequence ID" value="NZ_SJPX01000005.1"/>
</dbReference>
<gene>
    <name evidence="3" type="ORF">Poly59_46360</name>
</gene>
<reference evidence="3 4" key="1">
    <citation type="submission" date="2019-02" db="EMBL/GenBank/DDBJ databases">
        <title>Deep-cultivation of Planctomycetes and their phenomic and genomic characterization uncovers novel biology.</title>
        <authorList>
            <person name="Wiegand S."/>
            <person name="Jogler M."/>
            <person name="Boedeker C."/>
            <person name="Pinto D."/>
            <person name="Vollmers J."/>
            <person name="Rivas-Marin E."/>
            <person name="Kohn T."/>
            <person name="Peeters S.H."/>
            <person name="Heuer A."/>
            <person name="Rast P."/>
            <person name="Oberbeckmann S."/>
            <person name="Bunk B."/>
            <person name="Jeske O."/>
            <person name="Meyerdierks A."/>
            <person name="Storesund J.E."/>
            <person name="Kallscheuer N."/>
            <person name="Luecker S."/>
            <person name="Lage O.M."/>
            <person name="Pohl T."/>
            <person name="Merkel B.J."/>
            <person name="Hornburger P."/>
            <person name="Mueller R.-W."/>
            <person name="Bruemmer F."/>
            <person name="Labrenz M."/>
            <person name="Spormann A.M."/>
            <person name="Op Den Camp H."/>
            <person name="Overmann J."/>
            <person name="Amann R."/>
            <person name="Jetten M.S.M."/>
            <person name="Mascher T."/>
            <person name="Medema M.H."/>
            <person name="Devos D.P."/>
            <person name="Kaster A.-K."/>
            <person name="Ovreas L."/>
            <person name="Rohde M."/>
            <person name="Galperin M.Y."/>
            <person name="Jogler C."/>
        </authorList>
    </citation>
    <scope>NUCLEOTIDE SEQUENCE [LARGE SCALE GENOMIC DNA]</scope>
    <source>
        <strain evidence="3 4">Poly59</strain>
    </source>
</reference>
<dbReference type="InterPro" id="IPR013424">
    <property type="entry name" value="Ice-binding_C"/>
</dbReference>
<dbReference type="Pfam" id="PF07589">
    <property type="entry name" value="PEP-CTERM"/>
    <property type="match status" value="1"/>
</dbReference>
<dbReference type="AlphaFoldDB" id="A0A5C6EH39"/>
<proteinExistence type="predicted"/>
<evidence type="ECO:0000313" key="4">
    <source>
        <dbReference type="Proteomes" id="UP000317977"/>
    </source>
</evidence>
<evidence type="ECO:0000259" key="2">
    <source>
        <dbReference type="Pfam" id="PF07589"/>
    </source>
</evidence>
<keyword evidence="4" id="KW-1185">Reference proteome</keyword>
<dbReference type="NCBIfam" id="TIGR02595">
    <property type="entry name" value="PEP_CTERM"/>
    <property type="match status" value="1"/>
</dbReference>
<organism evidence="3 4">
    <name type="scientific">Rubripirellula reticaptiva</name>
    <dbReference type="NCBI Taxonomy" id="2528013"/>
    <lineage>
        <taxon>Bacteria</taxon>
        <taxon>Pseudomonadati</taxon>
        <taxon>Planctomycetota</taxon>
        <taxon>Planctomycetia</taxon>
        <taxon>Pirellulales</taxon>
        <taxon>Pirellulaceae</taxon>
        <taxon>Rubripirellula</taxon>
    </lineage>
</organism>
<accession>A0A5C6EH39</accession>